<accession>A0A4U1I271</accession>
<keyword evidence="3" id="KW-1185">Reference proteome</keyword>
<dbReference type="PROSITE" id="PS51257">
    <property type="entry name" value="PROKAR_LIPOPROTEIN"/>
    <property type="match status" value="1"/>
</dbReference>
<protein>
    <recommendedName>
        <fullName evidence="1">HTH cro/C1-type domain-containing protein</fullName>
    </recommendedName>
</protein>
<dbReference type="Pfam" id="PF15731">
    <property type="entry name" value="MqsA_antitoxin"/>
    <property type="match status" value="1"/>
</dbReference>
<comment type="caution">
    <text evidence="2">The sequence shown here is derived from an EMBL/GenBank/DDBJ whole genome shotgun (WGS) entry which is preliminary data.</text>
</comment>
<evidence type="ECO:0000313" key="3">
    <source>
        <dbReference type="Proteomes" id="UP000305539"/>
    </source>
</evidence>
<sequence length="249" mass="27053">MRVLHEVWIKSRRILSSSNFVPYIMTACKYCGCEALRERSATRQVAFDDGEVEVTVHSSVCTQCGRAQVTLEQDKTNKRALNEAKRAALGIPSRNELRKLRARWKMTQAAAGKLLGVGPTAFSKYENGEVLPAAPTARLLNVIAEDDGAMLTLVRHYGSGVSLSVPSDLAVGNVYVSVVSMTANITLRIDSAEVVTPQPIITGLPKLVSAHDTFAENYFFGLTTPAISTGLPAIASPLFLENSEYVENH</sequence>
<dbReference type="CDD" id="cd00093">
    <property type="entry name" value="HTH_XRE"/>
    <property type="match status" value="1"/>
</dbReference>
<dbReference type="InterPro" id="IPR022452">
    <property type="entry name" value="MqsA"/>
</dbReference>
<reference evidence="2 3" key="1">
    <citation type="submission" date="2019-04" db="EMBL/GenBank/DDBJ databases">
        <title>Trinickia sp. 7GSK02, isolated from subtropical forest soil.</title>
        <authorList>
            <person name="Gao Z.-H."/>
            <person name="Qiu L.-H."/>
        </authorList>
    </citation>
    <scope>NUCLEOTIDE SEQUENCE [LARGE SCALE GENOMIC DNA]</scope>
    <source>
        <strain evidence="2 3">7GSK02</strain>
    </source>
</reference>
<name>A0A4U1I271_9BURK</name>
<proteinExistence type="predicted"/>
<dbReference type="GO" id="GO:0003677">
    <property type="term" value="F:DNA binding"/>
    <property type="evidence" value="ECO:0007669"/>
    <property type="project" value="InterPro"/>
</dbReference>
<dbReference type="Gene3D" id="1.10.260.40">
    <property type="entry name" value="lambda repressor-like DNA-binding domains"/>
    <property type="match status" value="1"/>
</dbReference>
<gene>
    <name evidence="2" type="ORF">FAZ69_18305</name>
</gene>
<dbReference type="InterPro" id="IPR001387">
    <property type="entry name" value="Cro/C1-type_HTH"/>
</dbReference>
<dbReference type="SMART" id="SM00530">
    <property type="entry name" value="HTH_XRE"/>
    <property type="match status" value="1"/>
</dbReference>
<dbReference type="EMBL" id="SWJE01000009">
    <property type="protein sequence ID" value="TKC87284.1"/>
    <property type="molecule type" value="Genomic_DNA"/>
</dbReference>
<organism evidence="2 3">
    <name type="scientific">Trinickia terrae</name>
    <dbReference type="NCBI Taxonomy" id="2571161"/>
    <lineage>
        <taxon>Bacteria</taxon>
        <taxon>Pseudomonadati</taxon>
        <taxon>Pseudomonadota</taxon>
        <taxon>Betaproteobacteria</taxon>
        <taxon>Burkholderiales</taxon>
        <taxon>Burkholderiaceae</taxon>
        <taxon>Trinickia</taxon>
    </lineage>
</organism>
<dbReference type="AlphaFoldDB" id="A0A4U1I271"/>
<dbReference type="NCBIfam" id="TIGR03830">
    <property type="entry name" value="CxxCG_CxxCG_HTH"/>
    <property type="match status" value="1"/>
</dbReference>
<dbReference type="OrthoDB" id="7349669at2"/>
<dbReference type="SUPFAM" id="SSF47413">
    <property type="entry name" value="lambda repressor-like DNA-binding domains"/>
    <property type="match status" value="1"/>
</dbReference>
<feature type="domain" description="HTH cro/C1-type" evidence="1">
    <location>
        <begin position="97"/>
        <end position="140"/>
    </location>
</feature>
<evidence type="ECO:0000313" key="2">
    <source>
        <dbReference type="EMBL" id="TKC87284.1"/>
    </source>
</evidence>
<dbReference type="PROSITE" id="PS50943">
    <property type="entry name" value="HTH_CROC1"/>
    <property type="match status" value="1"/>
</dbReference>
<dbReference type="InterPro" id="IPR032758">
    <property type="entry name" value="MqsA/HigA-2"/>
</dbReference>
<dbReference type="InterPro" id="IPR010982">
    <property type="entry name" value="Lambda_DNA-bd_dom_sf"/>
</dbReference>
<dbReference type="Proteomes" id="UP000305539">
    <property type="component" value="Unassembled WGS sequence"/>
</dbReference>
<evidence type="ECO:0000259" key="1">
    <source>
        <dbReference type="PROSITE" id="PS50943"/>
    </source>
</evidence>